<dbReference type="Gene3D" id="3.40.50.12090">
    <property type="match status" value="2"/>
</dbReference>
<organism evidence="3 4">
    <name type="scientific">Fictibacillus norfolkensis</name>
    <dbReference type="NCBI Taxonomy" id="2762233"/>
    <lineage>
        <taxon>Bacteria</taxon>
        <taxon>Bacillati</taxon>
        <taxon>Bacillota</taxon>
        <taxon>Bacilli</taxon>
        <taxon>Bacillales</taxon>
        <taxon>Fictibacillaceae</taxon>
        <taxon>Fictibacillus</taxon>
    </lineage>
</organism>
<feature type="chain" id="PRO_5047091921" evidence="1">
    <location>
        <begin position="31"/>
        <end position="754"/>
    </location>
</feature>
<feature type="domain" description="Sporulation stage II protein D amidase enhancer LytB N-terminal" evidence="2">
    <location>
        <begin position="427"/>
        <end position="507"/>
    </location>
</feature>
<dbReference type="EMBL" id="JACSQM010000001">
    <property type="protein sequence ID" value="MBD7963159.1"/>
    <property type="molecule type" value="Genomic_DNA"/>
</dbReference>
<dbReference type="InterPro" id="IPR013486">
    <property type="entry name" value="SpoIID/LytB"/>
</dbReference>
<name>A0ABR8SI36_9BACL</name>
<dbReference type="InterPro" id="IPR013693">
    <property type="entry name" value="SpoIID/LytB_N"/>
</dbReference>
<gene>
    <name evidence="3" type="ORF">H9648_03755</name>
</gene>
<accession>A0ABR8SI36</accession>
<dbReference type="InterPro" id="IPR007253">
    <property type="entry name" value="Cell_wall-bd_2"/>
</dbReference>
<comment type="caution">
    <text evidence="3">The sequence shown here is derived from an EMBL/GenBank/DDBJ whole genome shotgun (WGS) entry which is preliminary data.</text>
</comment>
<dbReference type="NCBIfam" id="TIGR02669">
    <property type="entry name" value="SpoIID_LytB"/>
    <property type="match status" value="1"/>
</dbReference>
<dbReference type="PANTHER" id="PTHR30032">
    <property type="entry name" value="N-ACETYLMURAMOYL-L-ALANINE AMIDASE-RELATED"/>
    <property type="match status" value="1"/>
</dbReference>
<sequence length="754" mass="82611">MKFNKKINRFFVSTLLVSSIALTPVGKSSAAEPLVSVKLQNYIGNKTALNISTKGQYRIETNNSMRLDGANRFVVASKITANSWGNDAETVILANYNAFADALSAAPLAYKHKGPILLTQKDFLTGDAKKDIQNIMPSQVIIVGGTGSVSDKVVKDIKSINSNISVRRIGGADRFEVAQKISSELGTPGTSIVANGMNFPDALAIAPYAARKGYPILLTQPNKLPAKTESALKSNKTTKTIVVGGPASVGTTVYSKLPAPNRIGGANRFEVAANILKELNMSSNRAFVATGLTFADALTGSVYAAQQDAPLLLTMPTYVPAATKSVIDSKLISDFTVLGGTASVSNTVMADLPAVLSPDQEYTVKKEGNELWLYKGASKIRDFNTSSLTLGPDKYNTSSVININNHLSYLGDMKFSIEGGYIRPLNQNIPLEDYLKGVLPAEMNYSWEKEALKAQAVAARSFVYRKGSMAIDDSQSNQVYQGFTWGPSHYATSNQAVAETRGLILTHPSEVRSSNPLGVAQTFYYSSNGGKALTNMNSWGTARLQYSKLQDDPYDTKNANKYSWYKGNWSYALKKKQIDTTNIDYKDASTLNNWWNSASEADSKIMNQFKVMLKAKNYEYVPKTSDIKIINIKNVGFTTAFNQDQRIDGSITFEYYEKTDKGYVMENNKLKTQTLTVTRRSYDIRNMIGASDVMYSPYIKSVQVDADKFTVNGAGYGHGIGMSQFGAKQRAAEGHKYNQILNVYYPGTTLKKIY</sequence>
<dbReference type="InterPro" id="IPR051922">
    <property type="entry name" value="Bact_Sporulation_Assoc"/>
</dbReference>
<evidence type="ECO:0000313" key="4">
    <source>
        <dbReference type="Proteomes" id="UP000603641"/>
    </source>
</evidence>
<dbReference type="Pfam" id="PF08486">
    <property type="entry name" value="SpoIID"/>
    <property type="match status" value="1"/>
</dbReference>
<dbReference type="Proteomes" id="UP000603641">
    <property type="component" value="Unassembled WGS sequence"/>
</dbReference>
<evidence type="ECO:0000256" key="1">
    <source>
        <dbReference type="SAM" id="SignalP"/>
    </source>
</evidence>
<proteinExistence type="predicted"/>
<evidence type="ECO:0000313" key="3">
    <source>
        <dbReference type="EMBL" id="MBD7963159.1"/>
    </source>
</evidence>
<dbReference type="RefSeq" id="WP_191752546.1">
    <property type="nucleotide sequence ID" value="NZ_JACSQM010000001.1"/>
</dbReference>
<evidence type="ECO:0000259" key="2">
    <source>
        <dbReference type="Pfam" id="PF08486"/>
    </source>
</evidence>
<dbReference type="PANTHER" id="PTHR30032:SF8">
    <property type="entry name" value="GERMINATION-SPECIFIC N-ACETYLMURAMOYL-L-ALANINE AMIDASE"/>
    <property type="match status" value="1"/>
</dbReference>
<dbReference type="Pfam" id="PF04122">
    <property type="entry name" value="CW_binding_2"/>
    <property type="match status" value="3"/>
</dbReference>
<feature type="signal peptide" evidence="1">
    <location>
        <begin position="1"/>
        <end position="30"/>
    </location>
</feature>
<reference evidence="3 4" key="1">
    <citation type="submission" date="2020-08" db="EMBL/GenBank/DDBJ databases">
        <title>A Genomic Blueprint of the Chicken Gut Microbiome.</title>
        <authorList>
            <person name="Gilroy R."/>
            <person name="Ravi A."/>
            <person name="Getino M."/>
            <person name="Pursley I."/>
            <person name="Horton D.L."/>
            <person name="Alikhan N.-F."/>
            <person name="Baker D."/>
            <person name="Gharbi K."/>
            <person name="Hall N."/>
            <person name="Watson M."/>
            <person name="Adriaenssens E.M."/>
            <person name="Foster-Nyarko E."/>
            <person name="Jarju S."/>
            <person name="Secka A."/>
            <person name="Antonio M."/>
            <person name="Oren A."/>
            <person name="Chaudhuri R."/>
            <person name="La Ragione R.M."/>
            <person name="Hildebrand F."/>
            <person name="Pallen M.J."/>
        </authorList>
    </citation>
    <scope>NUCLEOTIDE SEQUENCE [LARGE SCALE GENOMIC DNA]</scope>
    <source>
        <strain evidence="3 4">Sa2CUA10</strain>
    </source>
</reference>
<protein>
    <submittedName>
        <fullName evidence="3">Cell wall-binding repeat-containing protein</fullName>
    </submittedName>
</protein>
<keyword evidence="1" id="KW-0732">Signal</keyword>
<keyword evidence="4" id="KW-1185">Reference proteome</keyword>